<dbReference type="RefSeq" id="WP_171244037.1">
    <property type="nucleotide sequence ID" value="NZ_JABEPQ010000002.1"/>
</dbReference>
<dbReference type="Pfam" id="PF00583">
    <property type="entry name" value="Acetyltransf_1"/>
    <property type="match status" value="1"/>
</dbReference>
<dbReference type="Gene3D" id="1.10.8.60">
    <property type="match status" value="1"/>
</dbReference>
<dbReference type="Proteomes" id="UP000588586">
    <property type="component" value="Unassembled WGS sequence"/>
</dbReference>
<dbReference type="GO" id="GO:0016887">
    <property type="term" value="F:ATP hydrolysis activity"/>
    <property type="evidence" value="ECO:0007669"/>
    <property type="project" value="InterPro"/>
</dbReference>
<dbReference type="InterPro" id="IPR016181">
    <property type="entry name" value="Acyl_CoA_acyltransferase"/>
</dbReference>
<comment type="similarity">
    <text evidence="1 4">Belongs to the AAA ATPase family.</text>
</comment>
<evidence type="ECO:0000256" key="4">
    <source>
        <dbReference type="RuleBase" id="RU003651"/>
    </source>
</evidence>
<dbReference type="CDD" id="cd04301">
    <property type="entry name" value="NAT_SF"/>
    <property type="match status" value="1"/>
</dbReference>
<sequence length="424" mass="45659">MTAWHLRDFEPEDLEAAVLLDQRSTTTSESPVFAMADVVAALNGRHPAVVAVVGGGLVGSAVSRIEVDRAWVVRLALDPQWRDQGLGSALLSALEHRLTMLGVRKVRALLPANETGSQAFVNSGFVRRDGLTLFEKTETVTAQTATLLQDLGGSIPAAGLWEAVAGMQAEKSLIERRIVLPLSQPEQAHGHGVQPPRAVMLFGPPGTGKTTFAKAVASRLAWPFVELFPSRLATTDGGLPAGIRLAFDQLSRLERVVVFIDEIEEIAAAREGGTSSSIGVVNELLKSLVAFRDEPGRLLVCATNSVRSLDSAFMRHGRFDFVLPVGPPDEEARMAMWAHHLRSAQSSEVDVRALSLASDGLTPADIAHAARTVAQEVFECSIDSGQRCRGTTDDYLRVIGATRPTVTQQMRADFLDDITTASRL</sequence>
<evidence type="ECO:0000256" key="3">
    <source>
        <dbReference type="ARBA" id="ARBA00022840"/>
    </source>
</evidence>
<accession>A0A849HK32</accession>
<dbReference type="GO" id="GO:0016747">
    <property type="term" value="F:acyltransferase activity, transferring groups other than amino-acyl groups"/>
    <property type="evidence" value="ECO:0007669"/>
    <property type="project" value="InterPro"/>
</dbReference>
<dbReference type="EMBL" id="JABEPQ010000002">
    <property type="protein sequence ID" value="NNM47013.1"/>
    <property type="molecule type" value="Genomic_DNA"/>
</dbReference>
<dbReference type="PROSITE" id="PS00674">
    <property type="entry name" value="AAA"/>
    <property type="match status" value="1"/>
</dbReference>
<proteinExistence type="inferred from homology"/>
<dbReference type="InterPro" id="IPR000182">
    <property type="entry name" value="GNAT_dom"/>
</dbReference>
<keyword evidence="7" id="KW-1185">Reference proteome</keyword>
<dbReference type="PANTHER" id="PTHR23073">
    <property type="entry name" value="26S PROTEASOME REGULATORY SUBUNIT"/>
    <property type="match status" value="1"/>
</dbReference>
<evidence type="ECO:0000256" key="1">
    <source>
        <dbReference type="ARBA" id="ARBA00006914"/>
    </source>
</evidence>
<dbReference type="InterPro" id="IPR050221">
    <property type="entry name" value="26S_Proteasome_ATPase"/>
</dbReference>
<dbReference type="InterPro" id="IPR003960">
    <property type="entry name" value="ATPase_AAA_CS"/>
</dbReference>
<keyword evidence="2 4" id="KW-0547">Nucleotide-binding</keyword>
<dbReference type="Gene3D" id="3.40.630.30">
    <property type="match status" value="1"/>
</dbReference>
<dbReference type="Pfam" id="PF00004">
    <property type="entry name" value="AAA"/>
    <property type="match status" value="1"/>
</dbReference>
<protein>
    <submittedName>
        <fullName evidence="6">GNAT family N-acetyltransferase</fullName>
    </submittedName>
</protein>
<dbReference type="InterPro" id="IPR003959">
    <property type="entry name" value="ATPase_AAA_core"/>
</dbReference>
<evidence type="ECO:0000313" key="6">
    <source>
        <dbReference type="EMBL" id="NNM47013.1"/>
    </source>
</evidence>
<dbReference type="SMART" id="SM00382">
    <property type="entry name" value="AAA"/>
    <property type="match status" value="1"/>
</dbReference>
<dbReference type="Gene3D" id="3.40.50.300">
    <property type="entry name" value="P-loop containing nucleotide triphosphate hydrolases"/>
    <property type="match status" value="1"/>
</dbReference>
<dbReference type="SUPFAM" id="SSF52540">
    <property type="entry name" value="P-loop containing nucleoside triphosphate hydrolases"/>
    <property type="match status" value="1"/>
</dbReference>
<keyword evidence="6" id="KW-0808">Transferase</keyword>
<dbReference type="PROSITE" id="PS51186">
    <property type="entry name" value="GNAT"/>
    <property type="match status" value="1"/>
</dbReference>
<dbReference type="CDD" id="cd19481">
    <property type="entry name" value="RecA-like_protease"/>
    <property type="match status" value="1"/>
</dbReference>
<evidence type="ECO:0000313" key="7">
    <source>
        <dbReference type="Proteomes" id="UP000588586"/>
    </source>
</evidence>
<comment type="caution">
    <text evidence="6">The sequence shown here is derived from an EMBL/GenBank/DDBJ whole genome shotgun (WGS) entry which is preliminary data.</text>
</comment>
<organism evidence="6 7">
    <name type="scientific">Knoellia koreensis</name>
    <dbReference type="NCBI Taxonomy" id="2730921"/>
    <lineage>
        <taxon>Bacteria</taxon>
        <taxon>Bacillati</taxon>
        <taxon>Actinomycetota</taxon>
        <taxon>Actinomycetes</taxon>
        <taxon>Micrococcales</taxon>
        <taxon>Intrasporangiaceae</taxon>
        <taxon>Knoellia</taxon>
    </lineage>
</organism>
<gene>
    <name evidence="6" type="ORF">HJG52_13475</name>
</gene>
<evidence type="ECO:0000259" key="5">
    <source>
        <dbReference type="PROSITE" id="PS51186"/>
    </source>
</evidence>
<name>A0A849HK32_9MICO</name>
<keyword evidence="3 4" id="KW-0067">ATP-binding</keyword>
<evidence type="ECO:0000256" key="2">
    <source>
        <dbReference type="ARBA" id="ARBA00022741"/>
    </source>
</evidence>
<dbReference type="GO" id="GO:0005524">
    <property type="term" value="F:ATP binding"/>
    <property type="evidence" value="ECO:0007669"/>
    <property type="project" value="UniProtKB-KW"/>
</dbReference>
<feature type="domain" description="N-acetyltransferase" evidence="5">
    <location>
        <begin position="4"/>
        <end position="146"/>
    </location>
</feature>
<reference evidence="6 7" key="1">
    <citation type="submission" date="2020-04" db="EMBL/GenBank/DDBJ databases">
        <title>Knoellia sp. isolate from air conditioner.</title>
        <authorList>
            <person name="Chea S."/>
            <person name="Kim D.-U."/>
        </authorList>
    </citation>
    <scope>NUCLEOTIDE SEQUENCE [LARGE SCALE GENOMIC DNA]</scope>
    <source>
        <strain evidence="6 7">DB2414S</strain>
    </source>
</reference>
<dbReference type="AlphaFoldDB" id="A0A849HK32"/>
<dbReference type="InterPro" id="IPR027417">
    <property type="entry name" value="P-loop_NTPase"/>
</dbReference>
<dbReference type="InterPro" id="IPR003593">
    <property type="entry name" value="AAA+_ATPase"/>
</dbReference>
<dbReference type="SUPFAM" id="SSF55729">
    <property type="entry name" value="Acyl-CoA N-acyltransferases (Nat)"/>
    <property type="match status" value="1"/>
</dbReference>